<dbReference type="PANTHER" id="PTHR22550:SF5">
    <property type="entry name" value="LEUCINE ZIPPER PROTEIN 4"/>
    <property type="match status" value="1"/>
</dbReference>
<evidence type="ECO:0000313" key="8">
    <source>
        <dbReference type="Proteomes" id="UP001595867"/>
    </source>
</evidence>
<accession>A0ABV8IWR0</accession>
<keyword evidence="2 5" id="KW-0812">Transmembrane</keyword>
<dbReference type="Proteomes" id="UP001595867">
    <property type="component" value="Unassembled WGS sequence"/>
</dbReference>
<evidence type="ECO:0000256" key="5">
    <source>
        <dbReference type="SAM" id="Phobius"/>
    </source>
</evidence>
<comment type="caution">
    <text evidence="7">The sequence shown here is derived from an EMBL/GenBank/DDBJ whole genome shotgun (WGS) entry which is preliminary data.</text>
</comment>
<evidence type="ECO:0000256" key="4">
    <source>
        <dbReference type="ARBA" id="ARBA00023136"/>
    </source>
</evidence>
<feature type="transmembrane region" description="Helical" evidence="5">
    <location>
        <begin position="6"/>
        <end position="26"/>
    </location>
</feature>
<gene>
    <name evidence="7" type="ORF">ACFO0C_25065</name>
</gene>
<dbReference type="Pfam" id="PF13519">
    <property type="entry name" value="VWA_2"/>
    <property type="match status" value="1"/>
</dbReference>
<dbReference type="EMBL" id="JBHSBL010000018">
    <property type="protein sequence ID" value="MFC4068210.1"/>
    <property type="molecule type" value="Genomic_DNA"/>
</dbReference>
<organism evidence="7 8">
    <name type="scientific">Actinoplanes subglobosus</name>
    <dbReference type="NCBI Taxonomy" id="1547892"/>
    <lineage>
        <taxon>Bacteria</taxon>
        <taxon>Bacillati</taxon>
        <taxon>Actinomycetota</taxon>
        <taxon>Actinomycetes</taxon>
        <taxon>Micromonosporales</taxon>
        <taxon>Micromonosporaceae</taxon>
        <taxon>Actinoplanes</taxon>
    </lineage>
</organism>
<dbReference type="Gene3D" id="3.40.50.410">
    <property type="entry name" value="von Willebrand factor, type A domain"/>
    <property type="match status" value="1"/>
</dbReference>
<evidence type="ECO:0000256" key="2">
    <source>
        <dbReference type="ARBA" id="ARBA00022692"/>
    </source>
</evidence>
<dbReference type="SMART" id="SM00327">
    <property type="entry name" value="VWA"/>
    <property type="match status" value="1"/>
</dbReference>
<reference evidence="8" key="1">
    <citation type="journal article" date="2019" name="Int. J. Syst. Evol. Microbiol.">
        <title>The Global Catalogue of Microorganisms (GCM) 10K type strain sequencing project: providing services to taxonomists for standard genome sequencing and annotation.</title>
        <authorList>
            <consortium name="The Broad Institute Genomics Platform"/>
            <consortium name="The Broad Institute Genome Sequencing Center for Infectious Disease"/>
            <person name="Wu L."/>
            <person name="Ma J."/>
        </authorList>
    </citation>
    <scope>NUCLEOTIDE SEQUENCE [LARGE SCALE GENOMIC DNA]</scope>
    <source>
        <strain evidence="8">TBRC 5832</strain>
    </source>
</reference>
<dbReference type="InterPro" id="IPR036465">
    <property type="entry name" value="vWFA_dom_sf"/>
</dbReference>
<dbReference type="SUPFAM" id="SSF53300">
    <property type="entry name" value="vWA-like"/>
    <property type="match status" value="1"/>
</dbReference>
<dbReference type="PANTHER" id="PTHR22550">
    <property type="entry name" value="SPORE GERMINATION PROTEIN"/>
    <property type="match status" value="1"/>
</dbReference>
<protein>
    <submittedName>
        <fullName evidence="7">VWA domain-containing protein</fullName>
    </submittedName>
</protein>
<feature type="transmembrane region" description="Helical" evidence="5">
    <location>
        <begin position="51"/>
        <end position="68"/>
    </location>
</feature>
<proteinExistence type="predicted"/>
<evidence type="ECO:0000256" key="1">
    <source>
        <dbReference type="ARBA" id="ARBA00022475"/>
    </source>
</evidence>
<keyword evidence="1" id="KW-1003">Cell membrane</keyword>
<dbReference type="InterPro" id="IPR002035">
    <property type="entry name" value="VWF_A"/>
</dbReference>
<dbReference type="RefSeq" id="WP_378069076.1">
    <property type="nucleotide sequence ID" value="NZ_JBHSBL010000018.1"/>
</dbReference>
<keyword evidence="4 5" id="KW-0472">Membrane</keyword>
<dbReference type="InterPro" id="IPR050768">
    <property type="entry name" value="UPF0353/GerABKA_families"/>
</dbReference>
<keyword evidence="8" id="KW-1185">Reference proteome</keyword>
<feature type="transmembrane region" description="Helical" evidence="5">
    <location>
        <begin position="295"/>
        <end position="315"/>
    </location>
</feature>
<evidence type="ECO:0000313" key="7">
    <source>
        <dbReference type="EMBL" id="MFC4068210.1"/>
    </source>
</evidence>
<evidence type="ECO:0000259" key="6">
    <source>
        <dbReference type="PROSITE" id="PS50234"/>
    </source>
</evidence>
<feature type="domain" description="VWFA" evidence="6">
    <location>
        <begin position="82"/>
        <end position="282"/>
    </location>
</feature>
<dbReference type="PROSITE" id="PS50234">
    <property type="entry name" value="VWFA"/>
    <property type="match status" value="1"/>
</dbReference>
<evidence type="ECO:0000256" key="3">
    <source>
        <dbReference type="ARBA" id="ARBA00022989"/>
    </source>
</evidence>
<keyword evidence="3 5" id="KW-1133">Transmembrane helix</keyword>
<sequence>MTFLYPAVIGVAVLVSVAAVAGYVTLQRRRAEALRKAGFGTLQKSRLRQHLPYALLLAALPVMLIGLARPQAEVAVPRVAGTVLLAFDISNSMSASDVAPSRLGAAQEAAKAFVEDQPDSVDVGVLVFGDQALLTQAPTDDHAAAIAAIGRVSPSGGTSLGQAILVALGTITGKPVSLPAEGAVPTTPDLGYWPSATIVVFSDGEETGGPDVQAAAELAAAAGVRIQTVGVGTAQGATVEVDGFQLGTALDESLLTTVAQVTGGAYQQAGDAAALTDSTRSIDLRLTTEKEPLELTAGFAAAALLLLTLGGLLGIRWHGRIV</sequence>
<name>A0ABV8IWR0_9ACTN</name>